<keyword evidence="3" id="KW-1185">Reference proteome</keyword>
<accession>A0A172TRH4</accession>
<dbReference type="Proteomes" id="UP000077177">
    <property type="component" value="Chromosome"/>
</dbReference>
<name>A0A172TRH4_9BACT</name>
<gene>
    <name evidence="2" type="ORF">SY85_01705</name>
</gene>
<dbReference type="STRING" id="1492898.SY85_01705"/>
<dbReference type="KEGG" id="fla:SY85_01705"/>
<dbReference type="SUPFAM" id="SSF53448">
    <property type="entry name" value="Nucleotide-diphospho-sugar transferases"/>
    <property type="match status" value="1"/>
</dbReference>
<dbReference type="Pfam" id="PF00535">
    <property type="entry name" value="Glycos_transf_2"/>
    <property type="match status" value="1"/>
</dbReference>
<dbReference type="AlphaFoldDB" id="A0A172TRH4"/>
<dbReference type="Gene3D" id="3.90.550.10">
    <property type="entry name" value="Spore Coat Polysaccharide Biosynthesis Protein SpsA, Chain A"/>
    <property type="match status" value="1"/>
</dbReference>
<dbReference type="InterPro" id="IPR001173">
    <property type="entry name" value="Glyco_trans_2-like"/>
</dbReference>
<evidence type="ECO:0000259" key="1">
    <source>
        <dbReference type="Pfam" id="PF00535"/>
    </source>
</evidence>
<proteinExistence type="predicted"/>
<organism evidence="2 3">
    <name type="scientific">Flavisolibacter tropicus</name>
    <dbReference type="NCBI Taxonomy" id="1492898"/>
    <lineage>
        <taxon>Bacteria</taxon>
        <taxon>Pseudomonadati</taxon>
        <taxon>Bacteroidota</taxon>
        <taxon>Chitinophagia</taxon>
        <taxon>Chitinophagales</taxon>
        <taxon>Chitinophagaceae</taxon>
        <taxon>Flavisolibacter</taxon>
    </lineage>
</organism>
<reference evidence="2 3" key="2">
    <citation type="journal article" date="2016" name="Int. J. Syst. Evol. Microbiol.">
        <title>Flavisolibacter tropicus sp. nov., isolated from tropical soil.</title>
        <authorList>
            <person name="Lee J.J."/>
            <person name="Kang M.S."/>
            <person name="Kim G.S."/>
            <person name="Lee C.S."/>
            <person name="Lim S."/>
            <person name="Lee J."/>
            <person name="Roh S.H."/>
            <person name="Kang H."/>
            <person name="Ha J.M."/>
            <person name="Bae S."/>
            <person name="Jung H.Y."/>
            <person name="Kim M.K."/>
        </authorList>
    </citation>
    <scope>NUCLEOTIDE SEQUENCE [LARGE SCALE GENOMIC DNA]</scope>
    <source>
        <strain evidence="2 3">LCS9</strain>
    </source>
</reference>
<protein>
    <recommendedName>
        <fullName evidence="1">Glycosyltransferase 2-like domain-containing protein</fullName>
    </recommendedName>
</protein>
<feature type="domain" description="Glycosyltransferase 2-like" evidence="1">
    <location>
        <begin position="3"/>
        <end position="169"/>
    </location>
</feature>
<dbReference type="CDD" id="cd00761">
    <property type="entry name" value="Glyco_tranf_GTA_type"/>
    <property type="match status" value="1"/>
</dbReference>
<dbReference type="OrthoDB" id="761861at2"/>
<evidence type="ECO:0000313" key="2">
    <source>
        <dbReference type="EMBL" id="ANE49407.1"/>
    </source>
</evidence>
<reference evidence="3" key="1">
    <citation type="submission" date="2015-01" db="EMBL/GenBank/DDBJ databases">
        <title>Flavisolibacter sp./LCS9/ whole genome sequencing.</title>
        <authorList>
            <person name="Kim M.K."/>
            <person name="Srinivasan S."/>
            <person name="Lee J.-J."/>
        </authorList>
    </citation>
    <scope>NUCLEOTIDE SEQUENCE [LARGE SCALE GENOMIC DNA]</scope>
    <source>
        <strain evidence="3">LCS9</strain>
    </source>
</reference>
<dbReference type="PANTHER" id="PTHR43685">
    <property type="entry name" value="GLYCOSYLTRANSFERASE"/>
    <property type="match status" value="1"/>
</dbReference>
<dbReference type="RefSeq" id="WP_066401496.1">
    <property type="nucleotide sequence ID" value="NZ_CP011390.1"/>
</dbReference>
<dbReference type="PANTHER" id="PTHR43685:SF2">
    <property type="entry name" value="GLYCOSYLTRANSFERASE 2-LIKE DOMAIN-CONTAINING PROTEIN"/>
    <property type="match status" value="1"/>
</dbReference>
<dbReference type="InterPro" id="IPR029044">
    <property type="entry name" value="Nucleotide-diphossugar_trans"/>
</dbReference>
<dbReference type="EMBL" id="CP011390">
    <property type="protein sequence ID" value="ANE49407.1"/>
    <property type="molecule type" value="Genomic_DNA"/>
</dbReference>
<dbReference type="InterPro" id="IPR050834">
    <property type="entry name" value="Glycosyltransf_2"/>
</dbReference>
<evidence type="ECO:0000313" key="3">
    <source>
        <dbReference type="Proteomes" id="UP000077177"/>
    </source>
</evidence>
<sequence length="307" mass="35463">MISVLIPVYNYNVTGLVSEVGAQLLVTAIPFEIVVVDDGSNLSYKETNRAIAQAPHVRYIESSQNNGRIATRNELLKKAAYDWLLFLDADSVIISKSFITSYLIFLKNDYHVIVGGRVYTNEKPQNCQLSLHWAYGTHREAQSAQKRLKRPYAGFMSNNFLINKEAFQQLQLTEELMGYGHEDTWMGIKLEIMKARIFHIDNPVLHNGIEDSRVFLDKSLNSLLNLSRLQKIVCDEALKNHVKLFAAYRRYKKLGIIPILNITISFMQSFILKRLHSCNPSLFLFDLYRLNYFSRLAEDKRFQENKS</sequence>